<dbReference type="PANTHER" id="PTHR11410">
    <property type="entry name" value="ATP SYNTHASE SUBUNIT A"/>
    <property type="match status" value="1"/>
</dbReference>
<evidence type="ECO:0000256" key="10">
    <source>
        <dbReference type="ARBA" id="ARBA00023310"/>
    </source>
</evidence>
<keyword evidence="9 12" id="KW-0472">Membrane</keyword>
<dbReference type="EMBL" id="KR827449">
    <property type="protein sequence ID" value="AKU36879.1"/>
    <property type="molecule type" value="Genomic_DNA"/>
</dbReference>
<evidence type="ECO:0000256" key="9">
    <source>
        <dbReference type="ARBA" id="ARBA00023136"/>
    </source>
</evidence>
<keyword evidence="7 12" id="KW-1133">Transmembrane helix</keyword>
<reference evidence="13" key="2">
    <citation type="submission" date="2015-05" db="EMBL/GenBank/DDBJ databases">
        <title>Utilizing next-generation sequencing to resolve the backbone and inform taxonomy of the Core Goodeniaceae.</title>
        <authorList>
            <person name="Michener P.S."/>
            <person name="Gardner A.G."/>
            <person name="Jabaily R.S."/>
            <person name="Sessa E."/>
        </authorList>
    </citation>
    <scope>NUCLEOTIDE SEQUENCE</scope>
    <source>
        <strain evidence="13">AC2</strain>
    </source>
</reference>
<evidence type="ECO:0000256" key="11">
    <source>
        <dbReference type="ARBA" id="ARBA00032954"/>
    </source>
</evidence>
<feature type="transmembrane region" description="Helical" evidence="12">
    <location>
        <begin position="7"/>
        <end position="31"/>
    </location>
</feature>
<dbReference type="InterPro" id="IPR023011">
    <property type="entry name" value="ATP_synth_F0_asu_AS"/>
</dbReference>
<accession>A0A0K1L535</accession>
<evidence type="ECO:0000256" key="3">
    <source>
        <dbReference type="ARBA" id="ARBA00022448"/>
    </source>
</evidence>
<feature type="transmembrane region" description="Helical" evidence="12">
    <location>
        <begin position="51"/>
        <end position="76"/>
    </location>
</feature>
<protein>
    <recommendedName>
        <fullName evidence="11">F-ATPase protein 6</fullName>
    </recommendedName>
</protein>
<evidence type="ECO:0000256" key="4">
    <source>
        <dbReference type="ARBA" id="ARBA00022547"/>
    </source>
</evidence>
<comment type="similarity">
    <text evidence="2">Belongs to the ATPase A chain family.</text>
</comment>
<evidence type="ECO:0000256" key="12">
    <source>
        <dbReference type="SAM" id="Phobius"/>
    </source>
</evidence>
<dbReference type="GO" id="GO:0046933">
    <property type="term" value="F:proton-transporting ATP synthase activity, rotational mechanism"/>
    <property type="evidence" value="ECO:0007669"/>
    <property type="project" value="TreeGrafter"/>
</dbReference>
<dbReference type="PROSITE" id="PS00449">
    <property type="entry name" value="ATPASE_A"/>
    <property type="match status" value="1"/>
</dbReference>
<evidence type="ECO:0000256" key="7">
    <source>
        <dbReference type="ARBA" id="ARBA00022989"/>
    </source>
</evidence>
<gene>
    <name evidence="13" type="primary">ATP6</name>
</gene>
<comment type="subcellular location">
    <subcellularLocation>
        <location evidence="1">Membrane</location>
        <topology evidence="1">Multi-pass membrane protein</topology>
    </subcellularLocation>
</comment>
<dbReference type="InterPro" id="IPR000568">
    <property type="entry name" value="ATP_synth_F0_asu"/>
</dbReference>
<organism evidence="13">
    <name type="scientific">Angiostrongylus costaricensis</name>
    <name type="common">Nematode worm</name>
    <dbReference type="NCBI Taxonomy" id="334426"/>
    <lineage>
        <taxon>Eukaryota</taxon>
        <taxon>Metazoa</taxon>
        <taxon>Ecdysozoa</taxon>
        <taxon>Nematoda</taxon>
        <taxon>Chromadorea</taxon>
        <taxon>Rhabditida</taxon>
        <taxon>Rhabditina</taxon>
        <taxon>Rhabditomorpha</taxon>
        <taxon>Strongyloidea</taxon>
        <taxon>Metastrongylidae</taxon>
        <taxon>Angiostrongylus</taxon>
    </lineage>
</organism>
<keyword evidence="5 12" id="KW-0812">Transmembrane</keyword>
<keyword evidence="6" id="KW-0375">Hydrogen ion transport</keyword>
<evidence type="ECO:0000256" key="5">
    <source>
        <dbReference type="ARBA" id="ARBA00022692"/>
    </source>
</evidence>
<feature type="transmembrane region" description="Helical" evidence="12">
    <location>
        <begin position="140"/>
        <end position="162"/>
    </location>
</feature>
<dbReference type="Pfam" id="PF00119">
    <property type="entry name" value="ATP-synt_A"/>
    <property type="match status" value="1"/>
</dbReference>
<proteinExistence type="inferred from homology"/>
<feature type="transmembrane region" description="Helical" evidence="12">
    <location>
        <begin position="169"/>
        <end position="192"/>
    </location>
</feature>
<keyword evidence="4" id="KW-0138">CF(0)</keyword>
<evidence type="ECO:0000256" key="2">
    <source>
        <dbReference type="ARBA" id="ARBA00006810"/>
    </source>
</evidence>
<name>A0A0K1L535_ANGCS</name>
<dbReference type="GO" id="GO:0045259">
    <property type="term" value="C:proton-transporting ATP synthase complex"/>
    <property type="evidence" value="ECO:0007669"/>
    <property type="project" value="UniProtKB-KW"/>
</dbReference>
<dbReference type="AlphaFoldDB" id="A0A0K1L535"/>
<dbReference type="InterPro" id="IPR035908">
    <property type="entry name" value="F0_ATP_A_sf"/>
</dbReference>
<dbReference type="InterPro" id="IPR045083">
    <property type="entry name" value="ATP_synth_F0_asu_bact/mt"/>
</dbReference>
<keyword evidence="8" id="KW-0406">Ion transport</keyword>
<evidence type="ECO:0000256" key="6">
    <source>
        <dbReference type="ARBA" id="ARBA00022781"/>
    </source>
</evidence>
<dbReference type="Gene3D" id="1.20.120.220">
    <property type="entry name" value="ATP synthase, F0 complex, subunit A"/>
    <property type="match status" value="1"/>
</dbReference>
<feature type="transmembrane region" description="Helical" evidence="12">
    <location>
        <begin position="88"/>
        <end position="112"/>
    </location>
</feature>
<reference evidence="13" key="1">
    <citation type="journal article" date="2015" name="PLoS ONE">
        <title>Mitochondrial Genome Supports Sibling Species of Angiostrongylus costaricensis (Nematoda: Angiostrongylidae).</title>
        <authorList>
            <person name="Yong H.S."/>
            <person name="Song S.L."/>
            <person name="Eamsobhana P."/>
            <person name="Goh S.Y."/>
            <person name="Lim P.E."/>
            <person name="Chow W.L."/>
            <person name="Chan K.G."/>
            <person name="Abrahams-Sandi E."/>
        </authorList>
    </citation>
    <scope>NUCLEOTIDE SEQUENCE</scope>
    <source>
        <strain evidence="13">AC2</strain>
    </source>
</reference>
<evidence type="ECO:0000256" key="8">
    <source>
        <dbReference type="ARBA" id="ARBA00023065"/>
    </source>
</evidence>
<geneLocation type="mitochondrion" evidence="13"/>
<keyword evidence="13" id="KW-0496">Mitochondrion</keyword>
<evidence type="ECO:0000313" key="13">
    <source>
        <dbReference type="EMBL" id="AKU36879.1"/>
    </source>
</evidence>
<keyword evidence="10" id="KW-0066">ATP synthesis</keyword>
<sequence length="202" mass="23685">MKYINQIFFLDVFMFIFLLHFVMFVNEGIVGELFKGFLFFLSGVFNYEKSYVMSYVISLFTFVVLLLFCFGGYFTYSFCICGMLEFTLLYALLAWLTTFLLMISGMKVSVYFSKLGDKFLKTFSMLLVEVVSELSRPMALTIRLTVNVMVGHLIVSFLYMVIEVNLGEIYVWLTVLAIMLECFVFFIQSYIFSRLIYLYLNE</sequence>
<keyword evidence="3" id="KW-0813">Transport</keyword>
<dbReference type="PANTHER" id="PTHR11410:SF0">
    <property type="entry name" value="ATP SYNTHASE SUBUNIT A"/>
    <property type="match status" value="1"/>
</dbReference>
<dbReference type="SUPFAM" id="SSF81336">
    <property type="entry name" value="F1F0 ATP synthase subunit A"/>
    <property type="match status" value="1"/>
</dbReference>
<evidence type="ECO:0000256" key="1">
    <source>
        <dbReference type="ARBA" id="ARBA00004141"/>
    </source>
</evidence>